<comment type="caution">
    <text evidence="11">Lacks conserved residue(s) required for the propagation of feature annotation.</text>
</comment>
<dbReference type="RefSeq" id="XP_002934118.2">
    <property type="nucleotide sequence ID" value="XM_002934072.3"/>
</dbReference>
<dbReference type="FunFam" id="2.60.120.290:FF:000013">
    <property type="entry name" value="Membrane frizzled-related protein"/>
    <property type="match status" value="1"/>
</dbReference>
<evidence type="ECO:0000256" key="11">
    <source>
        <dbReference type="PROSITE-ProRule" id="PRU00059"/>
    </source>
</evidence>
<dbReference type="SUPFAM" id="SSF49854">
    <property type="entry name" value="Spermadhesin, CUB domain"/>
    <property type="match status" value="2"/>
</dbReference>
<dbReference type="GeneID" id="100492493"/>
<feature type="domain" description="CUB" evidence="14">
    <location>
        <begin position="380"/>
        <end position="492"/>
    </location>
</feature>
<dbReference type="GO" id="GO:0008270">
    <property type="term" value="F:zinc ion binding"/>
    <property type="evidence" value="ECO:0007669"/>
    <property type="project" value="UniProtKB-UniRule"/>
</dbReference>
<dbReference type="Gene3D" id="2.60.120.290">
    <property type="entry name" value="Spermadhesin, CUB domain"/>
    <property type="match status" value="2"/>
</dbReference>
<evidence type="ECO:0000256" key="5">
    <source>
        <dbReference type="ARBA" id="ARBA00022737"/>
    </source>
</evidence>
<evidence type="ECO:0000256" key="6">
    <source>
        <dbReference type="ARBA" id="ARBA00022801"/>
    </source>
</evidence>
<dbReference type="SMART" id="SM00042">
    <property type="entry name" value="CUB"/>
    <property type="match status" value="2"/>
</dbReference>
<dbReference type="OrthoDB" id="291007at2759"/>
<evidence type="ECO:0000256" key="8">
    <source>
        <dbReference type="ARBA" id="ARBA00023049"/>
    </source>
</evidence>
<evidence type="ECO:0000313" key="19">
    <source>
        <dbReference type="Xenbase" id="XB-GENE-5966804"/>
    </source>
</evidence>
<dbReference type="GO" id="GO:0006508">
    <property type="term" value="P:proteolysis"/>
    <property type="evidence" value="ECO:0007669"/>
    <property type="project" value="UniProtKB-KW"/>
</dbReference>
<proteinExistence type="predicted"/>
<feature type="binding site" evidence="12">
    <location>
        <position position="173"/>
    </location>
    <ligand>
        <name>Zn(2+)</name>
        <dbReference type="ChEBI" id="CHEBI:29105"/>
        <note>catalytic</note>
    </ligand>
</feature>
<reference evidence="16" key="1">
    <citation type="journal article" date="2010" name="Science">
        <title>The genome of the Western clawed frog Xenopus tropicalis.</title>
        <authorList>
            <person name="Hellsten U."/>
            <person name="Harland R.M."/>
            <person name="Gilchrist M.J."/>
            <person name="Hendrix D."/>
            <person name="Jurka J."/>
            <person name="Kapitonov V."/>
            <person name="Ovcharenko I."/>
            <person name="Putnam N.H."/>
            <person name="Shu S."/>
            <person name="Taher L."/>
            <person name="Blitz I.L."/>
            <person name="Blumberg B."/>
            <person name="Dichmann D.S."/>
            <person name="Dubchak I."/>
            <person name="Amaya E."/>
            <person name="Detter J.C."/>
            <person name="Fletcher R."/>
            <person name="Gerhard D.S."/>
            <person name="Goodstein D."/>
            <person name="Graves T."/>
            <person name="Grigoriev I.V."/>
            <person name="Grimwood J."/>
            <person name="Kawashima T."/>
            <person name="Lindquist E."/>
            <person name="Lucas S.M."/>
            <person name="Mead P.E."/>
            <person name="Mitros T."/>
            <person name="Ogino H."/>
            <person name="Ohta Y."/>
            <person name="Poliakov A.V."/>
            <person name="Pollet N."/>
            <person name="Robert J."/>
            <person name="Salamov A."/>
            <person name="Sater A.K."/>
            <person name="Schmutz J."/>
            <person name="Terry A."/>
            <person name="Vize P.D."/>
            <person name="Warren W.C."/>
            <person name="Wells D."/>
            <person name="Wills A."/>
            <person name="Wilson R.K."/>
            <person name="Zimmerman L.B."/>
            <person name="Zorn A.M."/>
            <person name="Grainger R."/>
            <person name="Grammer T."/>
            <person name="Khokha M.K."/>
            <person name="Richardson P.M."/>
            <person name="Rokhsar D.S."/>
        </authorList>
    </citation>
    <scope>NUCLEOTIDE SEQUENCE [LARGE SCALE GENOMIC DNA]</scope>
    <source>
        <strain evidence="16">Nigerian</strain>
    </source>
</reference>
<keyword evidence="4 13" id="KW-0732">Signal</keyword>
<feature type="domain" description="CUB" evidence="14">
    <location>
        <begin position="266"/>
        <end position="378"/>
    </location>
</feature>
<evidence type="ECO:0000256" key="13">
    <source>
        <dbReference type="RuleBase" id="RU361183"/>
    </source>
</evidence>
<evidence type="ECO:0000313" key="18">
    <source>
        <dbReference type="RefSeq" id="XP_002934118.2"/>
    </source>
</evidence>
<gene>
    <name evidence="16 18 19" type="primary">astl2a</name>
</gene>
<dbReference type="GO" id="GO:0004222">
    <property type="term" value="F:metalloendopeptidase activity"/>
    <property type="evidence" value="ECO:0007669"/>
    <property type="project" value="UniProtKB-UniRule"/>
</dbReference>
<keyword evidence="3 12" id="KW-0479">Metal-binding</keyword>
<reference evidence="16" key="2">
    <citation type="submission" date="2020-05" db="UniProtKB">
        <authorList>
            <consortium name="Ensembl"/>
        </authorList>
    </citation>
    <scope>IDENTIFICATION</scope>
</reference>
<dbReference type="KEGG" id="xtr:100492493"/>
<keyword evidence="6 12" id="KW-0378">Hydrolase</keyword>
<dbReference type="Ensembl" id="ENSXETT00000096524">
    <property type="protein sequence ID" value="ENSXETP00000095567"/>
    <property type="gene ID" value="ENSXETG00000040205"/>
</dbReference>
<dbReference type="InterPro" id="IPR017370">
    <property type="entry name" value="Hatching_enzyme_Uvs2-like"/>
</dbReference>
<dbReference type="FunFam" id="3.40.390.10:FF:000040">
    <property type="entry name" value="Metalloendopeptidase"/>
    <property type="match status" value="1"/>
</dbReference>
<dbReference type="Proteomes" id="UP000008143">
    <property type="component" value="Chromosome 4"/>
</dbReference>
<dbReference type="Pfam" id="PF01400">
    <property type="entry name" value="Astacin"/>
    <property type="match status" value="1"/>
</dbReference>
<reference evidence="18" key="3">
    <citation type="submission" date="2025-04" db="UniProtKB">
        <authorList>
            <consortium name="RefSeq"/>
        </authorList>
    </citation>
    <scope>IDENTIFICATION</scope>
    <source>
        <strain evidence="18">Nigerian</strain>
        <tissue evidence="18">Liver and blood</tissue>
    </source>
</reference>
<feature type="binding site" evidence="12">
    <location>
        <position position="167"/>
    </location>
    <ligand>
        <name>Zn(2+)</name>
        <dbReference type="ChEBI" id="CHEBI:29105"/>
        <note>catalytic</note>
    </ligand>
</feature>
<comment type="subcellular location">
    <subcellularLocation>
        <location evidence="10">Cytoplasmic vesicle</location>
        <location evidence="10">Secretory vesicle</location>
        <location evidence="10">Cortical granule</location>
    </subcellularLocation>
</comment>
<evidence type="ECO:0000256" key="9">
    <source>
        <dbReference type="ARBA" id="ARBA00023157"/>
    </source>
</evidence>
<evidence type="ECO:0000313" key="16">
    <source>
        <dbReference type="Ensembl" id="ENSXETP00000095567"/>
    </source>
</evidence>
<feature type="active site" evidence="12">
    <location>
        <position position="164"/>
    </location>
</feature>
<dbReference type="AlphaFoldDB" id="A0A6I8SEU5"/>
<keyword evidence="1" id="KW-0963">Cytoplasm</keyword>
<dbReference type="OMA" id="TYSPLMH"/>
<feature type="signal peptide" evidence="13">
    <location>
        <begin position="1"/>
        <end position="19"/>
    </location>
</feature>
<feature type="chain" id="PRO_5044517755" description="Metalloendopeptidase" evidence="13">
    <location>
        <begin position="20"/>
        <end position="492"/>
    </location>
</feature>
<dbReference type="FunFam" id="2.60.120.290:FF:000005">
    <property type="entry name" value="Procollagen C-endopeptidase enhancer 1"/>
    <property type="match status" value="1"/>
</dbReference>
<accession>A0A6I8SEU5</accession>
<evidence type="ECO:0000256" key="12">
    <source>
        <dbReference type="PROSITE-ProRule" id="PRU01211"/>
    </source>
</evidence>
<comment type="cofactor">
    <cofactor evidence="12 13">
        <name>Zn(2+)</name>
        <dbReference type="ChEBI" id="CHEBI:29105"/>
    </cofactor>
    <text evidence="12 13">Binds 1 zinc ion per subunit.</text>
</comment>
<dbReference type="InterPro" id="IPR001506">
    <property type="entry name" value="Peptidase_M12A"/>
</dbReference>
<dbReference type="InterPro" id="IPR035914">
    <property type="entry name" value="Sperma_CUB_dom_sf"/>
</dbReference>
<evidence type="ECO:0000313" key="17">
    <source>
        <dbReference type="Proteomes" id="UP000008143"/>
    </source>
</evidence>
<dbReference type="EC" id="3.4.24.-" evidence="13"/>
<organism evidence="16">
    <name type="scientific">Xenopus tropicalis</name>
    <name type="common">Western clawed frog</name>
    <name type="synonym">Silurana tropicalis</name>
    <dbReference type="NCBI Taxonomy" id="8364"/>
    <lineage>
        <taxon>Eukaryota</taxon>
        <taxon>Metazoa</taxon>
        <taxon>Chordata</taxon>
        <taxon>Craniata</taxon>
        <taxon>Vertebrata</taxon>
        <taxon>Euteleostomi</taxon>
        <taxon>Amphibia</taxon>
        <taxon>Batrachia</taxon>
        <taxon>Anura</taxon>
        <taxon>Pipoidea</taxon>
        <taxon>Pipidae</taxon>
        <taxon>Xenopodinae</taxon>
        <taxon>Xenopus</taxon>
        <taxon>Silurana</taxon>
    </lineage>
</organism>
<dbReference type="PIRSF" id="PIRSF038057">
    <property type="entry name" value="Hatching_enzyme_Uvs2"/>
    <property type="match status" value="1"/>
</dbReference>
<evidence type="ECO:0000256" key="4">
    <source>
        <dbReference type="ARBA" id="ARBA00022729"/>
    </source>
</evidence>
<evidence type="ECO:0000256" key="10">
    <source>
        <dbReference type="ARBA" id="ARBA00037865"/>
    </source>
</evidence>
<keyword evidence="5" id="KW-0677">Repeat</keyword>
<dbReference type="PRINTS" id="PR00480">
    <property type="entry name" value="ASTACIN"/>
</dbReference>
<evidence type="ECO:0000256" key="2">
    <source>
        <dbReference type="ARBA" id="ARBA00022670"/>
    </source>
</evidence>
<dbReference type="Pfam" id="PF00431">
    <property type="entry name" value="CUB"/>
    <property type="match status" value="2"/>
</dbReference>
<evidence type="ECO:0000259" key="15">
    <source>
        <dbReference type="PROSITE" id="PS51864"/>
    </source>
</evidence>
<sequence length="492" mass="53956">MGTHIRVVILSQLLGLALPSPTQILSNSTINATNMNGNDIFSQILRTNQGHGGLHYQGDIDVRVERSDGTCKDCLWPKSQNGSVLVPYRISADYGVSDIESITDAMLEFSTLTCVRFVPRSAERDHVIIRSENGCFSSKGRLGGAQTVSLLKPDCVEFGIIQHELNHVLGLAHENSRMDRDEYITVIETNIPAEFHRDFEKPESDIVGMEYDYNSVMHYGSGAFSNTGGMSTLVPKRNPNAQLGQLYGLSNLDVSKINRLYECDACSTLLSAPSGTLYSANYPSPYPNNASCVWLIRIPQGQVTLQFVAFDVQPSANCTSDYVRVFDGASKSSPVLLKRACGRAQLPVLISSARRMLVEFVSDAKHTAFGFKATFTTVQCGGVFYKSPGNISSPGYPQKYSANMDCMYLISAPYHQKVQLRIHTLNMEASTGCKSDYLAVYNGNTTYSPLMHKFCGSLAPGEIISSGNSLLLQFHSDPNTEAQGFFASFHFA</sequence>
<evidence type="ECO:0000259" key="14">
    <source>
        <dbReference type="PROSITE" id="PS01180"/>
    </source>
</evidence>
<evidence type="ECO:0000256" key="7">
    <source>
        <dbReference type="ARBA" id="ARBA00022833"/>
    </source>
</evidence>
<dbReference type="InterPro" id="IPR006026">
    <property type="entry name" value="Peptidase_Metallo"/>
</dbReference>
<dbReference type="GO" id="GO:0060473">
    <property type="term" value="C:cortical granule"/>
    <property type="evidence" value="ECO:0007669"/>
    <property type="project" value="UniProtKB-SubCell"/>
</dbReference>
<dbReference type="PANTHER" id="PTHR10127">
    <property type="entry name" value="DISCOIDIN, CUB, EGF, LAMININ , AND ZINC METALLOPROTEASE DOMAIN CONTAINING"/>
    <property type="match status" value="1"/>
</dbReference>
<dbReference type="PROSITE" id="PS01180">
    <property type="entry name" value="CUB"/>
    <property type="match status" value="2"/>
</dbReference>
<dbReference type="InterPro" id="IPR000859">
    <property type="entry name" value="CUB_dom"/>
</dbReference>
<dbReference type="CDD" id="cd00041">
    <property type="entry name" value="CUB"/>
    <property type="match status" value="2"/>
</dbReference>
<dbReference type="Xenbase" id="XB-GENE-5966804">
    <property type="gene designation" value="astl2a"/>
</dbReference>
<dbReference type="SMART" id="SM00235">
    <property type="entry name" value="ZnMc"/>
    <property type="match status" value="1"/>
</dbReference>
<feature type="binding site" evidence="12">
    <location>
        <position position="163"/>
    </location>
    <ligand>
        <name>Zn(2+)</name>
        <dbReference type="ChEBI" id="CHEBI:29105"/>
        <note>catalytic</note>
    </ligand>
</feature>
<dbReference type="CTD" id="100492493"/>
<dbReference type="PANTHER" id="PTHR10127:SF899">
    <property type="entry name" value="ASTACIN-LIKE METALLOENDOPEPTIDASE-RELATED"/>
    <property type="match status" value="1"/>
</dbReference>
<dbReference type="SUPFAM" id="SSF55486">
    <property type="entry name" value="Metalloproteases ('zincins'), catalytic domain"/>
    <property type="match status" value="1"/>
</dbReference>
<keyword evidence="17" id="KW-1185">Reference proteome</keyword>
<evidence type="ECO:0000256" key="3">
    <source>
        <dbReference type="ARBA" id="ARBA00022723"/>
    </source>
</evidence>
<dbReference type="AGR" id="Xenbase:XB-GENE-5966804"/>
<dbReference type="Gene3D" id="3.40.390.10">
    <property type="entry name" value="Collagenase (Catalytic Domain)"/>
    <property type="match status" value="1"/>
</dbReference>
<dbReference type="Bgee" id="ENSXETG00000040205">
    <property type="expression patterns" value="Expressed in testis and 2 other cell types or tissues"/>
</dbReference>
<dbReference type="GeneTree" id="ENSGT00940000161051"/>
<keyword evidence="2 12" id="KW-0645">Protease</keyword>
<keyword evidence="7 12" id="KW-0862">Zinc</keyword>
<evidence type="ECO:0000256" key="1">
    <source>
        <dbReference type="ARBA" id="ARBA00022490"/>
    </source>
</evidence>
<protein>
    <recommendedName>
        <fullName evidence="13">Metalloendopeptidase</fullName>
        <ecNumber evidence="13">3.4.24.-</ecNumber>
    </recommendedName>
</protein>
<dbReference type="InterPro" id="IPR024079">
    <property type="entry name" value="MetalloPept_cat_dom_sf"/>
</dbReference>
<name>A0A6I8SEU5_XENTR</name>
<feature type="domain" description="Peptidase M12A" evidence="15">
    <location>
        <begin position="63"/>
        <end position="267"/>
    </location>
</feature>
<dbReference type="PROSITE" id="PS51864">
    <property type="entry name" value="ASTACIN"/>
    <property type="match status" value="1"/>
</dbReference>
<keyword evidence="8 12" id="KW-0482">Metalloprotease</keyword>
<keyword evidence="9" id="KW-1015">Disulfide bond</keyword>